<gene>
    <name evidence="2" type="ORF">HYPDE_30823</name>
</gene>
<protein>
    <submittedName>
        <fullName evidence="2">Uncharacterized protein</fullName>
    </submittedName>
</protein>
<dbReference type="AlphaFoldDB" id="N0B2T5"/>
<dbReference type="EMBL" id="CP005587">
    <property type="protein sequence ID" value="AGK57839.1"/>
    <property type="molecule type" value="Genomic_DNA"/>
</dbReference>
<proteinExistence type="predicted"/>
<reference evidence="2 3" key="1">
    <citation type="journal article" date="2013" name="Genome Announc.">
        <title>Genome sequences for three denitrifying bacterial strains isolated from a uranium- and nitrate-contaminated subsurface environment.</title>
        <authorList>
            <person name="Venkatramanan R."/>
            <person name="Prakash O."/>
            <person name="Woyke T."/>
            <person name="Chain P."/>
            <person name="Goodwin L.A."/>
            <person name="Watson D."/>
            <person name="Brooks S."/>
            <person name="Kostka J.E."/>
            <person name="Green S.J."/>
        </authorList>
    </citation>
    <scope>NUCLEOTIDE SEQUENCE [LARGE SCALE GENOMIC DNA]</scope>
    <source>
        <strain evidence="2 3">1NES1</strain>
    </source>
</reference>
<evidence type="ECO:0000313" key="2">
    <source>
        <dbReference type="EMBL" id="AGK57839.1"/>
    </source>
</evidence>
<keyword evidence="1" id="KW-0812">Transmembrane</keyword>
<keyword evidence="1" id="KW-1133">Transmembrane helix</keyword>
<accession>N0B2T5</accession>
<sequence length="114" mass="12605">MRRRRRSGNKKIGAVTSCVAPMVIWLAPVFLENPRLVGSLERLPRVCVSGVPPGGRSHIIPSTTAITKPNDRKVARALNLTCRVIPSPLEKRVLDFVSLPLSEAQLKLRSSKRD</sequence>
<name>N0B2T5_9HYPH</name>
<dbReference type="Proteomes" id="UP000005952">
    <property type="component" value="Chromosome"/>
</dbReference>
<dbReference type="HOGENOM" id="CLU_2117674_0_0_5"/>
<evidence type="ECO:0000313" key="3">
    <source>
        <dbReference type="Proteomes" id="UP000005952"/>
    </source>
</evidence>
<dbReference type="STRING" id="670307.HYPDE_30823"/>
<evidence type="ECO:0000256" key="1">
    <source>
        <dbReference type="SAM" id="Phobius"/>
    </source>
</evidence>
<feature type="transmembrane region" description="Helical" evidence="1">
    <location>
        <begin position="12"/>
        <end position="31"/>
    </location>
</feature>
<keyword evidence="1" id="KW-0472">Membrane</keyword>
<organism evidence="2 3">
    <name type="scientific">Hyphomicrobium denitrificans 1NES1</name>
    <dbReference type="NCBI Taxonomy" id="670307"/>
    <lineage>
        <taxon>Bacteria</taxon>
        <taxon>Pseudomonadati</taxon>
        <taxon>Pseudomonadota</taxon>
        <taxon>Alphaproteobacteria</taxon>
        <taxon>Hyphomicrobiales</taxon>
        <taxon>Hyphomicrobiaceae</taxon>
        <taxon>Hyphomicrobium</taxon>
    </lineage>
</organism>
<dbReference type="KEGG" id="hdt:HYPDE_30823"/>
<keyword evidence="3" id="KW-1185">Reference proteome</keyword>